<dbReference type="Pfam" id="PF08320">
    <property type="entry name" value="PIG-X"/>
    <property type="match status" value="1"/>
</dbReference>
<evidence type="ECO:0000256" key="2">
    <source>
        <dbReference type="ARBA" id="ARBA00004687"/>
    </source>
</evidence>
<sequence>MTSVRIKQCFIQINLFCLFASLITTVKCEPINASISLKIEGTGFHRNLMYDIHFDDFIEDCYTALYLRLPSSLYADINELDHLTRLGMSTACASGETNVELFAEKAQTQDITVCAPLTNTKCNVSIPVHHRYQYANGSQKYMHTTLPKPKLLLGCKQRIKEYRVSKLDLCVPCAEIMPKWREIPYAMATEYEWITPVGEEGMWPTVTYTTLLLTILGTLFLIRTICKSTPEQHSKRE</sequence>
<keyword evidence="9" id="KW-0325">Glycoprotein</keyword>
<reference evidence="12 13" key="1">
    <citation type="submission" date="2025-04" db="UniProtKB">
        <authorList>
            <consortium name="RefSeq"/>
        </authorList>
    </citation>
    <scope>IDENTIFICATION</scope>
    <source>
        <tissue evidence="12 13">Whole body</tissue>
    </source>
</reference>
<feature type="transmembrane region" description="Helical" evidence="10">
    <location>
        <begin position="206"/>
        <end position="226"/>
    </location>
</feature>
<dbReference type="GO" id="GO:0005789">
    <property type="term" value="C:endoplasmic reticulum membrane"/>
    <property type="evidence" value="ECO:0007669"/>
    <property type="project" value="UniProtKB-SubCell"/>
</dbReference>
<dbReference type="SMART" id="SM00780">
    <property type="entry name" value="PIG-X"/>
    <property type="match status" value="1"/>
</dbReference>
<evidence type="ECO:0000313" key="13">
    <source>
        <dbReference type="RefSeq" id="XP_017876355.1"/>
    </source>
</evidence>
<keyword evidence="7 10" id="KW-1133">Transmembrane helix</keyword>
<name>A0AAJ7ITW3_9HYME</name>
<evidence type="ECO:0000256" key="1">
    <source>
        <dbReference type="ARBA" id="ARBA00004389"/>
    </source>
</evidence>
<dbReference type="InterPro" id="IPR040039">
    <property type="entry name" value="PIGX"/>
</dbReference>
<keyword evidence="11" id="KW-1185">Reference proteome</keyword>
<comment type="subcellular location">
    <subcellularLocation>
        <location evidence="1 10">Endoplasmic reticulum membrane</location>
        <topology evidence="1 10">Single-pass membrane protein</topology>
    </subcellularLocation>
</comment>
<dbReference type="RefSeq" id="XP_017876354.1">
    <property type="nucleotide sequence ID" value="XM_018020865.2"/>
</dbReference>
<dbReference type="PANTHER" id="PTHR28650:SF1">
    <property type="entry name" value="PHOSPHATIDYLINOSITOL-GLYCAN BIOSYNTHESIS CLASS X PROTEIN"/>
    <property type="match status" value="1"/>
</dbReference>
<dbReference type="AlphaFoldDB" id="A0AAJ7ITW3"/>
<evidence type="ECO:0000313" key="11">
    <source>
        <dbReference type="Proteomes" id="UP000694925"/>
    </source>
</evidence>
<keyword evidence="10" id="KW-0732">Signal</keyword>
<dbReference type="KEGG" id="ccal:108622784"/>
<keyword evidence="4 10" id="KW-0337">GPI-anchor biosynthesis</keyword>
<evidence type="ECO:0000256" key="3">
    <source>
        <dbReference type="ARBA" id="ARBA00010345"/>
    </source>
</evidence>
<evidence type="ECO:0000256" key="10">
    <source>
        <dbReference type="RuleBase" id="RU366056"/>
    </source>
</evidence>
<keyword evidence="5 10" id="KW-0812">Transmembrane</keyword>
<evidence type="ECO:0000256" key="5">
    <source>
        <dbReference type="ARBA" id="ARBA00022692"/>
    </source>
</evidence>
<evidence type="ECO:0000256" key="7">
    <source>
        <dbReference type="ARBA" id="ARBA00022989"/>
    </source>
</evidence>
<comment type="similarity">
    <text evidence="3 10">Belongs to the PIGX family.</text>
</comment>
<evidence type="ECO:0000256" key="4">
    <source>
        <dbReference type="ARBA" id="ARBA00022502"/>
    </source>
</evidence>
<dbReference type="InterPro" id="IPR013233">
    <property type="entry name" value="PIG-X/PBN1"/>
</dbReference>
<keyword evidence="6 10" id="KW-0256">Endoplasmic reticulum</keyword>
<accession>A0AAJ7ITW3</accession>
<dbReference type="GO" id="GO:0006506">
    <property type="term" value="P:GPI anchor biosynthetic process"/>
    <property type="evidence" value="ECO:0007669"/>
    <property type="project" value="UniProtKB-KW"/>
</dbReference>
<dbReference type="GeneID" id="108622784"/>
<keyword evidence="8 10" id="KW-0472">Membrane</keyword>
<protein>
    <recommendedName>
        <fullName evidence="10">Phosphatidylinositol-glycan biosynthesis class X protein</fullName>
    </recommendedName>
</protein>
<feature type="signal peptide" evidence="10">
    <location>
        <begin position="1"/>
        <end position="28"/>
    </location>
</feature>
<evidence type="ECO:0000256" key="8">
    <source>
        <dbReference type="ARBA" id="ARBA00023136"/>
    </source>
</evidence>
<proteinExistence type="inferred from homology"/>
<comment type="pathway">
    <text evidence="2 10">Glycolipid biosynthesis; glycosylphosphatidylinositol-anchor biosynthesis.</text>
</comment>
<feature type="chain" id="PRO_5044522473" description="Phosphatidylinositol-glycan biosynthesis class X protein" evidence="10">
    <location>
        <begin position="29"/>
        <end position="237"/>
    </location>
</feature>
<evidence type="ECO:0000256" key="9">
    <source>
        <dbReference type="ARBA" id="ARBA00023180"/>
    </source>
</evidence>
<evidence type="ECO:0000256" key="6">
    <source>
        <dbReference type="ARBA" id="ARBA00022824"/>
    </source>
</evidence>
<organism evidence="11 13">
    <name type="scientific">Ceratina calcarata</name>
    <dbReference type="NCBI Taxonomy" id="156304"/>
    <lineage>
        <taxon>Eukaryota</taxon>
        <taxon>Metazoa</taxon>
        <taxon>Ecdysozoa</taxon>
        <taxon>Arthropoda</taxon>
        <taxon>Hexapoda</taxon>
        <taxon>Insecta</taxon>
        <taxon>Pterygota</taxon>
        <taxon>Neoptera</taxon>
        <taxon>Endopterygota</taxon>
        <taxon>Hymenoptera</taxon>
        <taxon>Apocrita</taxon>
        <taxon>Aculeata</taxon>
        <taxon>Apoidea</taxon>
        <taxon>Anthophila</taxon>
        <taxon>Apidae</taxon>
        <taxon>Ceratina</taxon>
        <taxon>Zadontomerus</taxon>
    </lineage>
</organism>
<gene>
    <name evidence="12 13" type="primary">LOC108622784</name>
</gene>
<dbReference type="RefSeq" id="XP_017876355.1">
    <property type="nucleotide sequence ID" value="XM_018020866.2"/>
</dbReference>
<evidence type="ECO:0000313" key="12">
    <source>
        <dbReference type="RefSeq" id="XP_017876354.1"/>
    </source>
</evidence>
<dbReference type="PANTHER" id="PTHR28650">
    <property type="entry name" value="PHOSPHATIDYLINOSITOL-GLYCAN BIOSYNTHESIS CLASS X PROTEIN"/>
    <property type="match status" value="1"/>
</dbReference>
<dbReference type="Proteomes" id="UP000694925">
    <property type="component" value="Unplaced"/>
</dbReference>
<comment type="function">
    <text evidence="10">Stabilizing subunit of the glycosylphosphatidylinositol-mannosyltransferase I complex which catalyzes the transfer of the first mannose, via an alpha-1,4 bond from a dolichol-phosphate-mannose (Dol-P-Man) to the glucosaminyl acyl phosphatidylinositol (GlcN-(acyl)PI) intermediate to generate alpha-D-Man-(1-&gt;4)-alpha-D-GlcN-(1-&gt;6)-(1-radyl,2-acyl-sn-glycero-3-phospho)-2-acyl-inositol and participates in the sixth step of the glycosylphosphatidylinositol-anchor biosynthesis. Probably acts by stabilizing the mannosyltransferase PIGM.</text>
</comment>